<dbReference type="GO" id="GO:0009691">
    <property type="term" value="P:cytokinin biosynthetic process"/>
    <property type="evidence" value="ECO:0007669"/>
    <property type="project" value="UniProtKB-UniRule"/>
</dbReference>
<keyword evidence="3" id="KW-0203">Cytokinin biosynthesis</keyword>
<evidence type="ECO:0000313" key="5">
    <source>
        <dbReference type="Proteomes" id="UP000427769"/>
    </source>
</evidence>
<dbReference type="Proteomes" id="UP000427769">
    <property type="component" value="Chromosome"/>
</dbReference>
<dbReference type="InterPro" id="IPR031100">
    <property type="entry name" value="LOG_fam"/>
</dbReference>
<dbReference type="InterPro" id="IPR005269">
    <property type="entry name" value="LOG"/>
</dbReference>
<dbReference type="NCBIfam" id="TIGR00730">
    <property type="entry name" value="Rossman fold protein, TIGR00730 family"/>
    <property type="match status" value="1"/>
</dbReference>
<dbReference type="Pfam" id="PF03641">
    <property type="entry name" value="Lysine_decarbox"/>
    <property type="match status" value="1"/>
</dbReference>
<dbReference type="PANTHER" id="PTHR31223:SF70">
    <property type="entry name" value="LOG FAMILY PROTEIN YJL055W"/>
    <property type="match status" value="1"/>
</dbReference>
<evidence type="ECO:0000256" key="2">
    <source>
        <dbReference type="ARBA" id="ARBA00006763"/>
    </source>
</evidence>
<comment type="catalytic activity">
    <reaction evidence="1">
        <text>AMP + H2O = D-ribose 5-phosphate + adenine</text>
        <dbReference type="Rhea" id="RHEA:20129"/>
        <dbReference type="ChEBI" id="CHEBI:15377"/>
        <dbReference type="ChEBI" id="CHEBI:16708"/>
        <dbReference type="ChEBI" id="CHEBI:78346"/>
        <dbReference type="ChEBI" id="CHEBI:456215"/>
        <dbReference type="EC" id="3.2.2.4"/>
    </reaction>
</comment>
<dbReference type="EC" id="3.2.2.n1" evidence="3"/>
<proteinExistence type="inferred from homology"/>
<evidence type="ECO:0000256" key="3">
    <source>
        <dbReference type="RuleBase" id="RU363015"/>
    </source>
</evidence>
<organism evidence="4 5">
    <name type="scientific">Desulfosarcina widdelii</name>
    <dbReference type="NCBI Taxonomy" id="947919"/>
    <lineage>
        <taxon>Bacteria</taxon>
        <taxon>Pseudomonadati</taxon>
        <taxon>Thermodesulfobacteriota</taxon>
        <taxon>Desulfobacteria</taxon>
        <taxon>Desulfobacterales</taxon>
        <taxon>Desulfosarcinaceae</taxon>
        <taxon>Desulfosarcina</taxon>
    </lineage>
</organism>
<comment type="similarity">
    <text evidence="2 3">Belongs to the LOG family.</text>
</comment>
<dbReference type="EMBL" id="AP021875">
    <property type="protein sequence ID" value="BBO75622.1"/>
    <property type="molecule type" value="Genomic_DNA"/>
</dbReference>
<dbReference type="OrthoDB" id="9801098at2"/>
<keyword evidence="3 4" id="KW-0378">Hydrolase</keyword>
<reference evidence="4 5" key="1">
    <citation type="submission" date="2019-11" db="EMBL/GenBank/DDBJ databases">
        <title>Comparative genomics of hydrocarbon-degrading Desulfosarcina strains.</title>
        <authorList>
            <person name="Watanabe M."/>
            <person name="Kojima H."/>
            <person name="Fukui M."/>
        </authorList>
    </citation>
    <scope>NUCLEOTIDE SEQUENCE [LARGE SCALE GENOMIC DNA]</scope>
    <source>
        <strain evidence="4 5">PP31</strain>
    </source>
</reference>
<keyword evidence="5" id="KW-1185">Reference proteome</keyword>
<protein>
    <recommendedName>
        <fullName evidence="3">Cytokinin riboside 5'-monophosphate phosphoribohydrolase</fullName>
        <ecNumber evidence="3">3.2.2.n1</ecNumber>
    </recommendedName>
</protein>
<dbReference type="PANTHER" id="PTHR31223">
    <property type="entry name" value="LOG FAMILY PROTEIN YJL055W"/>
    <property type="match status" value="1"/>
</dbReference>
<sequence>MKRICVFCGSSPGAKPEYSEAALELGHALADQNIGLVYGGGNVGLMGRIARAVLEKGGNVTGVIPKALADKEVAFTDLDDLRVVGSMHERKALMAELSDGFIALPGGLGTIEEFVEVLTWAQLGIHQKPCGLLNVCQYYKKFSEFIDHVAGQNFIGKRHRELVLIDDSPESLLEKFASYRPPDIDKAAWALRMKNS</sequence>
<dbReference type="RefSeq" id="WP_155304525.1">
    <property type="nucleotide sequence ID" value="NZ_AP021875.1"/>
</dbReference>
<dbReference type="Gene3D" id="3.40.50.450">
    <property type="match status" value="1"/>
</dbReference>
<dbReference type="AlphaFoldDB" id="A0A5K7Z0W9"/>
<accession>A0A5K7Z0W9</accession>
<evidence type="ECO:0000256" key="1">
    <source>
        <dbReference type="ARBA" id="ARBA00000274"/>
    </source>
</evidence>
<dbReference type="SUPFAM" id="SSF102405">
    <property type="entry name" value="MCP/YpsA-like"/>
    <property type="match status" value="1"/>
</dbReference>
<dbReference type="GO" id="GO:0005829">
    <property type="term" value="C:cytosol"/>
    <property type="evidence" value="ECO:0007669"/>
    <property type="project" value="TreeGrafter"/>
</dbReference>
<gene>
    <name evidence="4" type="ORF">DSCW_30390</name>
</gene>
<evidence type="ECO:0000313" key="4">
    <source>
        <dbReference type="EMBL" id="BBO75622.1"/>
    </source>
</evidence>
<name>A0A5K7Z0W9_9BACT</name>
<dbReference type="KEGG" id="dwd:DSCW_30390"/>
<dbReference type="GO" id="GO:0008714">
    <property type="term" value="F:AMP nucleosidase activity"/>
    <property type="evidence" value="ECO:0007669"/>
    <property type="project" value="UniProtKB-EC"/>
</dbReference>